<feature type="compositionally biased region" description="Acidic residues" evidence="2">
    <location>
        <begin position="215"/>
        <end position="229"/>
    </location>
</feature>
<keyword evidence="1" id="KW-0175">Coiled coil</keyword>
<reference evidence="3" key="1">
    <citation type="submission" date="2021-01" db="EMBL/GenBank/DDBJ databases">
        <authorList>
            <consortium name="Genoscope - CEA"/>
            <person name="William W."/>
        </authorList>
    </citation>
    <scope>NUCLEOTIDE SEQUENCE</scope>
</reference>
<dbReference type="EMBL" id="CAJJDP010000125">
    <property type="protein sequence ID" value="CAD8201727.1"/>
    <property type="molecule type" value="Genomic_DNA"/>
</dbReference>
<dbReference type="Proteomes" id="UP000683925">
    <property type="component" value="Unassembled WGS sequence"/>
</dbReference>
<feature type="coiled-coil region" evidence="1">
    <location>
        <begin position="104"/>
        <end position="178"/>
    </location>
</feature>
<gene>
    <name evidence="3" type="ORF">POCTA_138.1.T1250106</name>
</gene>
<evidence type="ECO:0000313" key="4">
    <source>
        <dbReference type="Proteomes" id="UP000683925"/>
    </source>
</evidence>
<organism evidence="3 4">
    <name type="scientific">Paramecium octaurelia</name>
    <dbReference type="NCBI Taxonomy" id="43137"/>
    <lineage>
        <taxon>Eukaryota</taxon>
        <taxon>Sar</taxon>
        <taxon>Alveolata</taxon>
        <taxon>Ciliophora</taxon>
        <taxon>Intramacronucleata</taxon>
        <taxon>Oligohymenophorea</taxon>
        <taxon>Peniculida</taxon>
        <taxon>Parameciidae</taxon>
        <taxon>Paramecium</taxon>
    </lineage>
</organism>
<dbReference type="OrthoDB" id="303525at2759"/>
<feature type="region of interest" description="Disordered" evidence="2">
    <location>
        <begin position="212"/>
        <end position="244"/>
    </location>
</feature>
<dbReference type="AlphaFoldDB" id="A0A8S1XLL1"/>
<dbReference type="OMA" id="GIQHKTD"/>
<sequence length="244" mass="28399">MKVELRPSKQGGLYSLNLGQNNGPYLPKDIMLTNQKSLKLLQGDEVSKSVSQVLTRAGMGQLYEPPDIYDEKSKQFVNLDEKYKTRMSASDNVAAMSTLYTTSIKQLQDSLQEYKDLIKKTEEELKNMNEKINNENITNIRELQPMLKSFHSKLKERLHDEKNENYKLMREIEGLNRDKLQIQQSILFSHKRIMELEKLVGIQHKTDSLFAQKIEEEDANENENEDELDNSQKDQDSQMSESYD</sequence>
<evidence type="ECO:0000256" key="1">
    <source>
        <dbReference type="SAM" id="Coils"/>
    </source>
</evidence>
<evidence type="ECO:0000313" key="3">
    <source>
        <dbReference type="EMBL" id="CAD8201727.1"/>
    </source>
</evidence>
<keyword evidence="4" id="KW-1185">Reference proteome</keyword>
<name>A0A8S1XLL1_PAROT</name>
<comment type="caution">
    <text evidence="3">The sequence shown here is derived from an EMBL/GenBank/DDBJ whole genome shotgun (WGS) entry which is preliminary data.</text>
</comment>
<protein>
    <submittedName>
        <fullName evidence="3">Uncharacterized protein</fullName>
    </submittedName>
</protein>
<proteinExistence type="predicted"/>
<evidence type="ECO:0000256" key="2">
    <source>
        <dbReference type="SAM" id="MobiDB-lite"/>
    </source>
</evidence>
<accession>A0A8S1XLL1</accession>